<comment type="caution">
    <text evidence="2">The sequence shown here is derived from an EMBL/GenBank/DDBJ whole genome shotgun (WGS) entry which is preliminary data.</text>
</comment>
<organism evidence="2 3">
    <name type="scientific">Leptomonas seymouri</name>
    <dbReference type="NCBI Taxonomy" id="5684"/>
    <lineage>
        <taxon>Eukaryota</taxon>
        <taxon>Discoba</taxon>
        <taxon>Euglenozoa</taxon>
        <taxon>Kinetoplastea</taxon>
        <taxon>Metakinetoplastina</taxon>
        <taxon>Trypanosomatida</taxon>
        <taxon>Trypanosomatidae</taxon>
        <taxon>Leishmaniinae</taxon>
        <taxon>Leptomonas</taxon>
    </lineage>
</organism>
<keyword evidence="3" id="KW-1185">Reference proteome</keyword>
<evidence type="ECO:0000313" key="3">
    <source>
        <dbReference type="Proteomes" id="UP000038009"/>
    </source>
</evidence>
<sequence>MAPKVAKKAPSVSAAEKRREAQEKRVLKEKADQEALSQWIDTHDPLLDKAADRPIQLEELFSSKLVHRTFSQPATGDIPYDWSEFRKVLGERSETSPRWFIQLREEDLLAGADGMEGVTVDCYVIAESTQPTLAPAEYIVKVHWPYSDAEDNAPERILPLESQGMCWRRVVKADGSDMNVYLLQKRNDGAAKAGPAVASSAFGFGAATPSVPSSTAAPTTATPGFGFGFGAAPTANGISSAATAPSVGFSFGSAAPTSAPSAGSSSAAVPAFSFGFGQTSAVPATPSFGFGNPATPSTVDAASAALTPAETGEVKVEPLKTSEVLFALWSRKRLTDLAREIRSGSRIVRENFLLDATTKIKLVMQNDRKDDVEATTRRLLLNRIFAKQDADVKAMDKWIDDCPVYDEALAPALQAFRERQLNLIAEESSDFQKLYDAYHDKIEEELRRIVDVRLAAADAELERIAAITELIKEHKLAEKSTFRLLKFYAKNDVMKFRPFGKISGISEMGESVDVCVPPAHVNINPFTGKPL</sequence>
<dbReference type="VEuPathDB" id="TriTrypDB:Lsey_0060_0050"/>
<feature type="compositionally biased region" description="Low complexity" evidence="1">
    <location>
        <begin position="1"/>
        <end position="14"/>
    </location>
</feature>
<dbReference type="OrthoDB" id="278499at2759"/>
<evidence type="ECO:0000313" key="2">
    <source>
        <dbReference type="EMBL" id="KPI88130.1"/>
    </source>
</evidence>
<evidence type="ECO:0000256" key="1">
    <source>
        <dbReference type="SAM" id="MobiDB-lite"/>
    </source>
</evidence>
<dbReference type="EMBL" id="LJSK01000060">
    <property type="protein sequence ID" value="KPI88130.1"/>
    <property type="molecule type" value="Genomic_DNA"/>
</dbReference>
<feature type="compositionally biased region" description="Basic and acidic residues" evidence="1">
    <location>
        <begin position="15"/>
        <end position="29"/>
    </location>
</feature>
<proteinExistence type="predicted"/>
<reference evidence="2 3" key="1">
    <citation type="journal article" date="2015" name="PLoS Pathog.">
        <title>Leptomonas seymouri: Adaptations to the Dixenous Life Cycle Analyzed by Genome Sequencing, Transcriptome Profiling and Co-infection with Leishmania donovani.</title>
        <authorList>
            <person name="Kraeva N."/>
            <person name="Butenko A."/>
            <person name="Hlavacova J."/>
            <person name="Kostygov A."/>
            <person name="Myskova J."/>
            <person name="Grybchuk D."/>
            <person name="Lestinova T."/>
            <person name="Votypka J."/>
            <person name="Volf P."/>
            <person name="Opperdoes F."/>
            <person name="Flegontov P."/>
            <person name="Lukes J."/>
            <person name="Yurchenko V."/>
        </authorList>
    </citation>
    <scope>NUCLEOTIDE SEQUENCE [LARGE SCALE GENOMIC DNA]</scope>
    <source>
        <strain evidence="2 3">ATCC 30220</strain>
    </source>
</reference>
<dbReference type="AlphaFoldDB" id="A0A0N1I8T0"/>
<dbReference type="Proteomes" id="UP000038009">
    <property type="component" value="Unassembled WGS sequence"/>
</dbReference>
<evidence type="ECO:0008006" key="4">
    <source>
        <dbReference type="Google" id="ProtNLM"/>
    </source>
</evidence>
<name>A0A0N1I8T0_LEPSE</name>
<accession>A0A0N1I8T0</accession>
<gene>
    <name evidence="2" type="ORF">ABL78_2763</name>
</gene>
<protein>
    <recommendedName>
        <fullName evidence="4">Nucleoporin</fullName>
    </recommendedName>
</protein>
<feature type="region of interest" description="Disordered" evidence="1">
    <location>
        <begin position="1"/>
        <end position="29"/>
    </location>
</feature>
<dbReference type="OMA" id="HWPYSDA"/>